<evidence type="ECO:0000256" key="1">
    <source>
        <dbReference type="SAM" id="Phobius"/>
    </source>
</evidence>
<dbReference type="EMBL" id="PVNL01000125">
    <property type="protein sequence ID" value="PRP98330.1"/>
    <property type="molecule type" value="Genomic_DNA"/>
</dbReference>
<evidence type="ECO:0000313" key="3">
    <source>
        <dbReference type="Proteomes" id="UP000238823"/>
    </source>
</evidence>
<dbReference type="RefSeq" id="WP_106093429.1">
    <property type="nucleotide sequence ID" value="NZ_PVNL01000125.1"/>
</dbReference>
<evidence type="ECO:0000313" key="2">
    <source>
        <dbReference type="EMBL" id="PRP98330.1"/>
    </source>
</evidence>
<keyword evidence="1" id="KW-0812">Transmembrane</keyword>
<keyword evidence="1" id="KW-0472">Membrane</keyword>
<protein>
    <recommendedName>
        <fullName evidence="4">NADH-quinone oxidoreductase subunit J</fullName>
    </recommendedName>
</protein>
<dbReference type="OrthoDB" id="9951819at2"/>
<accession>A0A2S9Y027</accession>
<reference evidence="2 3" key="1">
    <citation type="submission" date="2018-03" db="EMBL/GenBank/DDBJ databases">
        <title>Draft Genome Sequences of the Obligatory Marine Myxobacteria Enhygromyxa salina SWB007.</title>
        <authorList>
            <person name="Poehlein A."/>
            <person name="Moghaddam J.A."/>
            <person name="Harms H."/>
            <person name="Alanjari M."/>
            <person name="Koenig G.M."/>
            <person name="Daniel R."/>
            <person name="Schaeberle T.F."/>
        </authorList>
    </citation>
    <scope>NUCLEOTIDE SEQUENCE [LARGE SCALE GENOMIC DNA]</scope>
    <source>
        <strain evidence="2 3">SWB007</strain>
    </source>
</reference>
<evidence type="ECO:0008006" key="4">
    <source>
        <dbReference type="Google" id="ProtNLM"/>
    </source>
</evidence>
<proteinExistence type="predicted"/>
<organism evidence="2 3">
    <name type="scientific">Enhygromyxa salina</name>
    <dbReference type="NCBI Taxonomy" id="215803"/>
    <lineage>
        <taxon>Bacteria</taxon>
        <taxon>Pseudomonadati</taxon>
        <taxon>Myxococcota</taxon>
        <taxon>Polyangia</taxon>
        <taxon>Nannocystales</taxon>
        <taxon>Nannocystaceae</taxon>
        <taxon>Enhygromyxa</taxon>
    </lineage>
</organism>
<feature type="transmembrane region" description="Helical" evidence="1">
    <location>
        <begin position="6"/>
        <end position="25"/>
    </location>
</feature>
<feature type="transmembrane region" description="Helical" evidence="1">
    <location>
        <begin position="91"/>
        <end position="109"/>
    </location>
</feature>
<feature type="transmembrane region" description="Helical" evidence="1">
    <location>
        <begin position="145"/>
        <end position="167"/>
    </location>
</feature>
<name>A0A2S9Y027_9BACT</name>
<feature type="transmembrane region" description="Helical" evidence="1">
    <location>
        <begin position="55"/>
        <end position="79"/>
    </location>
</feature>
<dbReference type="Proteomes" id="UP000238823">
    <property type="component" value="Unassembled WGS sequence"/>
</dbReference>
<sequence>MSASTFSFFASAVIASGAALIAMVVRQPRASLAAFGIALAALIVPLVQLRAPTVAAVVLLASGLIIALLAGLTGVSRGADAPAVARGGRSLAFGVPATLGLAGFVWVLLATGSRQVVELGPPIEPGAAFGDGDVILLQVAADHTVPALVVALLALCSVIAAVLTLVFERPEASTQSSQSPGS</sequence>
<keyword evidence="1" id="KW-1133">Transmembrane helix</keyword>
<feature type="transmembrane region" description="Helical" evidence="1">
    <location>
        <begin position="32"/>
        <end position="49"/>
    </location>
</feature>
<gene>
    <name evidence="2" type="ORF">ENSA7_65910</name>
</gene>
<dbReference type="AlphaFoldDB" id="A0A2S9Y027"/>
<comment type="caution">
    <text evidence="2">The sequence shown here is derived from an EMBL/GenBank/DDBJ whole genome shotgun (WGS) entry which is preliminary data.</text>
</comment>